<gene>
    <name evidence="3" type="ORF">CEE36_06900</name>
</gene>
<dbReference type="PROSITE" id="PS51831">
    <property type="entry name" value="HD"/>
    <property type="match status" value="1"/>
</dbReference>
<dbReference type="PANTHER" id="PTHR37294">
    <property type="entry name" value="3'-5' EXORIBONUCLEASE YHAM"/>
    <property type="match status" value="1"/>
</dbReference>
<dbReference type="InterPro" id="IPR006675">
    <property type="entry name" value="HDIG_dom"/>
</dbReference>
<proteinExistence type="predicted"/>
<dbReference type="Pfam" id="PF01966">
    <property type="entry name" value="HD"/>
    <property type="match status" value="1"/>
</dbReference>
<accession>A0A532V5Z6</accession>
<dbReference type="GO" id="GO:0016787">
    <property type="term" value="F:hydrolase activity"/>
    <property type="evidence" value="ECO:0007669"/>
    <property type="project" value="UniProtKB-KW"/>
</dbReference>
<protein>
    <recommendedName>
        <fullName evidence="2">HD domain-containing protein</fullName>
    </recommendedName>
</protein>
<dbReference type="GO" id="GO:0031125">
    <property type="term" value="P:rRNA 3'-end processing"/>
    <property type="evidence" value="ECO:0007669"/>
    <property type="project" value="TreeGrafter"/>
</dbReference>
<keyword evidence="1" id="KW-0378">Hydrolase</keyword>
<dbReference type="InterPro" id="IPR003607">
    <property type="entry name" value="HD/PDEase_dom"/>
</dbReference>
<feature type="domain" description="HD" evidence="2">
    <location>
        <begin position="162"/>
        <end position="279"/>
    </location>
</feature>
<dbReference type="InterPro" id="IPR012340">
    <property type="entry name" value="NA-bd_OB-fold"/>
</dbReference>
<dbReference type="Proteomes" id="UP000317778">
    <property type="component" value="Unassembled WGS sequence"/>
</dbReference>
<dbReference type="InterPro" id="IPR050798">
    <property type="entry name" value="YhaM_exoribonuc/phosphodiest"/>
</dbReference>
<evidence type="ECO:0000256" key="1">
    <source>
        <dbReference type="ARBA" id="ARBA00022801"/>
    </source>
</evidence>
<organism evidence="3 4">
    <name type="scientific">candidate division TA06 bacterium B3_TA06</name>
    <dbReference type="NCBI Taxonomy" id="2012487"/>
    <lineage>
        <taxon>Bacteria</taxon>
        <taxon>Bacteria division TA06</taxon>
    </lineage>
</organism>
<dbReference type="InterPro" id="IPR006674">
    <property type="entry name" value="HD_domain"/>
</dbReference>
<evidence type="ECO:0000313" key="4">
    <source>
        <dbReference type="Proteomes" id="UP000317778"/>
    </source>
</evidence>
<reference evidence="3 4" key="1">
    <citation type="submission" date="2017-06" db="EMBL/GenBank/DDBJ databases">
        <title>Novel microbial phyla capable of carbon fixation and sulfur reduction in deep-sea sediments.</title>
        <authorList>
            <person name="Huang J."/>
            <person name="Baker B."/>
            <person name="Wang Y."/>
        </authorList>
    </citation>
    <scope>NUCLEOTIDE SEQUENCE [LARGE SCALE GENOMIC DNA]</scope>
    <source>
        <strain evidence="3">B3_TA06</strain>
    </source>
</reference>
<sequence>MKRQFIENLRSGDDVDDVFYLADKETRKTREGKNFLIFQLRDRTGILKSILFDPTPSSNLPKGIFACVRGHLSEYNGRLNLKIDGIRQIKEAEVDYTDFLPKTTRDVEGCYHKLRETANQLRTPLSALLTAFYNNSTFERQFKLAPAGVRAHHAYLGGLCVHTYDMLTAAEALCELNSDLDKDLLLAGVLLHDIGKIREYEYTRTIDNTDEGKLLGHIVIGTRMIEREIERIPRFHEKLAWKLLHMVISHHGFMEYGSPRRPLFLEAEILHQLDNLDAKRAMYEEVAARSNAGERWSEYHPYLEHDTYLDRDV</sequence>
<dbReference type="PANTHER" id="PTHR37294:SF1">
    <property type="entry name" value="3'-5' EXORIBONUCLEASE YHAM"/>
    <property type="match status" value="1"/>
</dbReference>
<name>A0A532V5Z6_UNCT6</name>
<dbReference type="Gene3D" id="2.40.50.140">
    <property type="entry name" value="Nucleic acid-binding proteins"/>
    <property type="match status" value="1"/>
</dbReference>
<dbReference type="Gene3D" id="1.10.3210.10">
    <property type="entry name" value="Hypothetical protein af1432"/>
    <property type="match status" value="1"/>
</dbReference>
<dbReference type="NCBIfam" id="TIGR00277">
    <property type="entry name" value="HDIG"/>
    <property type="match status" value="1"/>
</dbReference>
<dbReference type="AlphaFoldDB" id="A0A532V5Z6"/>
<dbReference type="EMBL" id="NJBO01000010">
    <property type="protein sequence ID" value="TKJ42623.1"/>
    <property type="molecule type" value="Genomic_DNA"/>
</dbReference>
<evidence type="ECO:0000313" key="3">
    <source>
        <dbReference type="EMBL" id="TKJ42623.1"/>
    </source>
</evidence>
<dbReference type="CDD" id="cd00077">
    <property type="entry name" value="HDc"/>
    <property type="match status" value="1"/>
</dbReference>
<evidence type="ECO:0000259" key="2">
    <source>
        <dbReference type="PROSITE" id="PS51831"/>
    </source>
</evidence>
<comment type="caution">
    <text evidence="3">The sequence shown here is derived from an EMBL/GenBank/DDBJ whole genome shotgun (WGS) entry which is preliminary data.</text>
</comment>
<dbReference type="SUPFAM" id="SSF109604">
    <property type="entry name" value="HD-domain/PDEase-like"/>
    <property type="match status" value="1"/>
</dbReference>
<dbReference type="SMART" id="SM00471">
    <property type="entry name" value="HDc"/>
    <property type="match status" value="1"/>
</dbReference>